<dbReference type="InterPro" id="IPR030482">
    <property type="entry name" value="PDRG1"/>
</dbReference>
<reference evidence="4 5" key="1">
    <citation type="submission" date="2016-08" db="EMBL/GenBank/DDBJ databases">
        <title>A Parts List for Fungal Cellulosomes Revealed by Comparative Genomics.</title>
        <authorList>
            <consortium name="DOE Joint Genome Institute"/>
            <person name="Haitjema C.H."/>
            <person name="Gilmore S.P."/>
            <person name="Henske J.K."/>
            <person name="Solomon K.V."/>
            <person name="De Groot R."/>
            <person name="Kuo A."/>
            <person name="Mondo S.J."/>
            <person name="Salamov A.A."/>
            <person name="Labutti K."/>
            <person name="Zhao Z."/>
            <person name="Chiniquy J."/>
            <person name="Barry K."/>
            <person name="Brewer H.M."/>
            <person name="Purvine S.O."/>
            <person name="Wright A.T."/>
            <person name="Boxma B."/>
            <person name="Van Alen T."/>
            <person name="Hackstein J.H."/>
            <person name="Baker S.E."/>
            <person name="Grigoriev I.V."/>
            <person name="O'Malley M.A."/>
        </authorList>
    </citation>
    <scope>NUCLEOTIDE SEQUENCE [LARGE SCALE GENOMIC DNA]</scope>
    <source>
        <strain evidence="4 5">S4</strain>
    </source>
</reference>
<sequence>MENILKEQMMRERLAEDIMVDKQLVVDLDRKRNQNREALGKLKKDKHLKNEKKAWIILDDMFIRLPKETIEKNIKSDQEKLDKEINSLRDSIRDRAVELGGMEYVNGEDNRKIEAFKLKGMSSKEINPYVSDHSKVWRI</sequence>
<dbReference type="STRING" id="1754192.A0A1Y1WTN4"/>
<protein>
    <submittedName>
        <fullName evidence="4">Uncharacterized protein</fullName>
    </submittedName>
</protein>
<evidence type="ECO:0000313" key="5">
    <source>
        <dbReference type="Proteomes" id="UP000193944"/>
    </source>
</evidence>
<evidence type="ECO:0000256" key="3">
    <source>
        <dbReference type="ARBA" id="ARBA00023186"/>
    </source>
</evidence>
<dbReference type="CDD" id="cd22860">
    <property type="entry name" value="PDRG1"/>
    <property type="match status" value="1"/>
</dbReference>
<dbReference type="EMBL" id="MCFG01000280">
    <property type="protein sequence ID" value="ORX76755.1"/>
    <property type="molecule type" value="Genomic_DNA"/>
</dbReference>
<proteinExistence type="predicted"/>
<evidence type="ECO:0000256" key="2">
    <source>
        <dbReference type="ARBA" id="ARBA00022490"/>
    </source>
</evidence>
<keyword evidence="5" id="KW-1185">Reference proteome</keyword>
<reference evidence="4 5" key="2">
    <citation type="submission" date="2016-08" db="EMBL/GenBank/DDBJ databases">
        <title>Pervasive Adenine N6-methylation of Active Genes in Fungi.</title>
        <authorList>
            <consortium name="DOE Joint Genome Institute"/>
            <person name="Mondo S.J."/>
            <person name="Dannebaum R.O."/>
            <person name="Kuo R.C."/>
            <person name="Labutti K."/>
            <person name="Haridas S."/>
            <person name="Kuo A."/>
            <person name="Salamov A."/>
            <person name="Ahrendt S.R."/>
            <person name="Lipzen A."/>
            <person name="Sullivan W."/>
            <person name="Andreopoulos W.B."/>
            <person name="Clum A."/>
            <person name="Lindquist E."/>
            <person name="Daum C."/>
            <person name="Ramamoorthy G.K."/>
            <person name="Gryganskyi A."/>
            <person name="Culley D."/>
            <person name="Magnuson J.K."/>
            <person name="James T.Y."/>
            <person name="O'Malley M.A."/>
            <person name="Stajich J.E."/>
            <person name="Spatafora J.W."/>
            <person name="Visel A."/>
            <person name="Grigoriev I.V."/>
        </authorList>
    </citation>
    <scope>NUCLEOTIDE SEQUENCE [LARGE SCALE GENOMIC DNA]</scope>
    <source>
        <strain evidence="4 5">S4</strain>
    </source>
</reference>
<dbReference type="Proteomes" id="UP000193944">
    <property type="component" value="Unassembled WGS sequence"/>
</dbReference>
<keyword evidence="3" id="KW-0143">Chaperone</keyword>
<organism evidence="4 5">
    <name type="scientific">Anaeromyces robustus</name>
    <dbReference type="NCBI Taxonomy" id="1754192"/>
    <lineage>
        <taxon>Eukaryota</taxon>
        <taxon>Fungi</taxon>
        <taxon>Fungi incertae sedis</taxon>
        <taxon>Chytridiomycota</taxon>
        <taxon>Chytridiomycota incertae sedis</taxon>
        <taxon>Neocallimastigomycetes</taxon>
        <taxon>Neocallimastigales</taxon>
        <taxon>Neocallimastigaceae</taxon>
        <taxon>Anaeromyces</taxon>
    </lineage>
</organism>
<dbReference type="PANTHER" id="PTHR21162">
    <property type="entry name" value="P53 AND DNA DAMAGE-REGULATED PROTEIN"/>
    <property type="match status" value="1"/>
</dbReference>
<name>A0A1Y1WTN4_9FUNG</name>
<dbReference type="GO" id="GO:0005737">
    <property type="term" value="C:cytoplasm"/>
    <property type="evidence" value="ECO:0007669"/>
    <property type="project" value="UniProtKB-SubCell"/>
</dbReference>
<gene>
    <name evidence="4" type="ORF">BCR32DRAFT_329212</name>
</gene>
<comment type="subcellular location">
    <subcellularLocation>
        <location evidence="1">Cytoplasm</location>
    </subcellularLocation>
</comment>
<evidence type="ECO:0000256" key="1">
    <source>
        <dbReference type="ARBA" id="ARBA00004496"/>
    </source>
</evidence>
<comment type="caution">
    <text evidence="4">The sequence shown here is derived from an EMBL/GenBank/DDBJ whole genome shotgun (WGS) entry which is preliminary data.</text>
</comment>
<dbReference type="AlphaFoldDB" id="A0A1Y1WTN4"/>
<evidence type="ECO:0000313" key="4">
    <source>
        <dbReference type="EMBL" id="ORX76755.1"/>
    </source>
</evidence>
<keyword evidence="2" id="KW-0963">Cytoplasm</keyword>
<dbReference type="OrthoDB" id="20282at2759"/>
<dbReference type="PANTHER" id="PTHR21162:SF0">
    <property type="entry name" value="P53 AND DNA DAMAGE-REGULATED PROTEIN 1"/>
    <property type="match status" value="1"/>
</dbReference>
<accession>A0A1Y1WTN4</accession>